<dbReference type="PaxDb" id="4097-A0A1S4CBM7"/>
<dbReference type="InterPro" id="IPR024462">
    <property type="entry name" value="GH116_N"/>
</dbReference>
<dbReference type="RefSeq" id="XP_016498359.1">
    <property type="nucleotide sequence ID" value="XM_016642873.1"/>
</dbReference>
<dbReference type="STRING" id="4097.A0A1S4CBM7"/>
<reference evidence="2" key="1">
    <citation type="submission" date="2025-08" db="UniProtKB">
        <authorList>
            <consortium name="RefSeq"/>
        </authorList>
    </citation>
    <scope>IDENTIFICATION</scope>
</reference>
<dbReference type="AlphaFoldDB" id="A0A1S4CBM7"/>
<name>A0A1S4CBM7_TOBAC</name>
<dbReference type="Pfam" id="PF12215">
    <property type="entry name" value="Glyco_hydr_116N"/>
    <property type="match status" value="1"/>
</dbReference>
<evidence type="ECO:0000313" key="2">
    <source>
        <dbReference type="RefSeq" id="XP_016498359.1"/>
    </source>
</evidence>
<proteinExistence type="predicted"/>
<feature type="domain" description="Glycosyl-hydrolase family 116 N-terminal" evidence="1">
    <location>
        <begin position="137"/>
        <end position="176"/>
    </location>
</feature>
<protein>
    <recommendedName>
        <fullName evidence="1">Glycosyl-hydrolase family 116 N-terminal domain-containing protein</fullName>
    </recommendedName>
</protein>
<gene>
    <name evidence="2" type="primary">LOC107817097</name>
</gene>
<accession>A0A1S4CBM7</accession>
<dbReference type="OrthoDB" id="1743835at2759"/>
<dbReference type="KEGG" id="nta:107817097"/>
<sequence length="218" mass="25329">MDLMKEKENVASMGRLRFPAMEISTRRKSQSEGWSVYQSFHKKDLLIMPTSFYWWYRGMAQDIEHFFVKRYCCSITILSKYKFAAPTVAILNINIFVMLACSLSRGSIGNNLPTQDRGRSAYTLPSSDPTCHLWDYIGAGSIGRSFKGEFLRWQRFPRICEDTPVLANHFSVSSMKHDYIMLCISQVHTVSFNTSDELLFNKNYLMEEFKYDIATLQE</sequence>
<evidence type="ECO:0000259" key="1">
    <source>
        <dbReference type="Pfam" id="PF12215"/>
    </source>
</evidence>
<organism evidence="2">
    <name type="scientific">Nicotiana tabacum</name>
    <name type="common">Common tobacco</name>
    <dbReference type="NCBI Taxonomy" id="4097"/>
    <lineage>
        <taxon>Eukaryota</taxon>
        <taxon>Viridiplantae</taxon>
        <taxon>Streptophyta</taxon>
        <taxon>Embryophyta</taxon>
        <taxon>Tracheophyta</taxon>
        <taxon>Spermatophyta</taxon>
        <taxon>Magnoliopsida</taxon>
        <taxon>eudicotyledons</taxon>
        <taxon>Gunneridae</taxon>
        <taxon>Pentapetalae</taxon>
        <taxon>asterids</taxon>
        <taxon>lamiids</taxon>
        <taxon>Solanales</taxon>
        <taxon>Solanaceae</taxon>
        <taxon>Nicotianoideae</taxon>
        <taxon>Nicotianeae</taxon>
        <taxon>Nicotiana</taxon>
    </lineage>
</organism>